<evidence type="ECO:0000313" key="7">
    <source>
        <dbReference type="Proteomes" id="UP000069654"/>
    </source>
</evidence>
<dbReference type="SUPFAM" id="SSF48498">
    <property type="entry name" value="Tetracyclin repressor-like, C-terminal domain"/>
    <property type="match status" value="1"/>
</dbReference>
<accession>A0A100XCJ2</accession>
<dbReference type="InterPro" id="IPR036271">
    <property type="entry name" value="Tet_transcr_reg_TetR-rel_C_sf"/>
</dbReference>
<evidence type="ECO:0000256" key="3">
    <source>
        <dbReference type="ARBA" id="ARBA00023163"/>
    </source>
</evidence>
<dbReference type="Pfam" id="PF00440">
    <property type="entry name" value="TetR_N"/>
    <property type="match status" value="1"/>
</dbReference>
<evidence type="ECO:0000256" key="2">
    <source>
        <dbReference type="ARBA" id="ARBA00023125"/>
    </source>
</evidence>
<dbReference type="InterPro" id="IPR050109">
    <property type="entry name" value="HTH-type_TetR-like_transc_reg"/>
</dbReference>
<name>A0A100XCJ2_MYCTH</name>
<dbReference type="SUPFAM" id="SSF46689">
    <property type="entry name" value="Homeodomain-like"/>
    <property type="match status" value="1"/>
</dbReference>
<evidence type="ECO:0000256" key="1">
    <source>
        <dbReference type="ARBA" id="ARBA00023015"/>
    </source>
</evidence>
<dbReference type="PANTHER" id="PTHR30055:SF234">
    <property type="entry name" value="HTH-TYPE TRANSCRIPTIONAL REGULATOR BETI"/>
    <property type="match status" value="1"/>
</dbReference>
<dbReference type="Gene3D" id="1.10.357.10">
    <property type="entry name" value="Tetracycline Repressor, domain 2"/>
    <property type="match status" value="1"/>
</dbReference>
<dbReference type="InterPro" id="IPR001647">
    <property type="entry name" value="HTH_TetR"/>
</dbReference>
<evidence type="ECO:0000259" key="5">
    <source>
        <dbReference type="PROSITE" id="PS50977"/>
    </source>
</evidence>
<dbReference type="PANTHER" id="PTHR30055">
    <property type="entry name" value="HTH-TYPE TRANSCRIPTIONAL REGULATOR RUTR"/>
    <property type="match status" value="1"/>
</dbReference>
<dbReference type="PRINTS" id="PR00455">
    <property type="entry name" value="HTHTETR"/>
</dbReference>
<reference evidence="7" key="2">
    <citation type="submission" date="2016-02" db="EMBL/GenBank/DDBJ databases">
        <title>Draft genome sequence of five rapidly growing Mycobacterium species.</title>
        <authorList>
            <person name="Katahira K."/>
            <person name="Gotou Y."/>
            <person name="Iida K."/>
            <person name="Ogura Y."/>
            <person name="Hayashi T."/>
        </authorList>
    </citation>
    <scope>NUCLEOTIDE SEQUENCE [LARGE SCALE GENOMIC DNA]</scope>
    <source>
        <strain evidence="7">JCM6362</strain>
    </source>
</reference>
<protein>
    <submittedName>
        <fullName evidence="6">TetR family transcriptional regulator</fullName>
    </submittedName>
</protein>
<evidence type="ECO:0000313" key="6">
    <source>
        <dbReference type="EMBL" id="GAT14052.1"/>
    </source>
</evidence>
<sequence length="184" mass="20557">MASRRAQISEESRRLLIAAATELFAEQGFRRTTFADIAERSGISRGSIPWHFGNKDGLLRAVIEDFIAGVIELDASEQTLSEGLDRIRDYVRRPTTRLLITLVAEAVEPDSPVHAFYAQLHDTLRKWLSDWIDDKDIPPGVSRENFVTVLIGAVIGVHQQWRVAPHHVDLDACFAALKQLASGD</sequence>
<dbReference type="RefSeq" id="WP_003927112.1">
    <property type="nucleotide sequence ID" value="NZ_BCTB01000004.1"/>
</dbReference>
<keyword evidence="3" id="KW-0804">Transcription</keyword>
<dbReference type="EMBL" id="BCTB01000004">
    <property type="protein sequence ID" value="GAT14052.1"/>
    <property type="molecule type" value="Genomic_DNA"/>
</dbReference>
<reference evidence="6 7" key="1">
    <citation type="journal article" date="2016" name="Genome Announc.">
        <title>Draft Genome Sequences of Five Rapidly Growing Mycobacterium Species, M. thermoresistibile, M. fortuitum subsp. acetamidolyticum, M. canariasense, M. brisbanense, and M. novocastrense.</title>
        <authorList>
            <person name="Katahira K."/>
            <person name="Ogura Y."/>
            <person name="Gotoh Y."/>
            <person name="Hayashi T."/>
        </authorList>
    </citation>
    <scope>NUCLEOTIDE SEQUENCE [LARGE SCALE GENOMIC DNA]</scope>
    <source>
        <strain evidence="6 7">JCM6362</strain>
    </source>
</reference>
<dbReference type="OMA" id="IPWHFGN"/>
<dbReference type="STRING" id="1797.RMCT_1023"/>
<keyword evidence="1" id="KW-0805">Transcription regulation</keyword>
<dbReference type="GO" id="GO:0000976">
    <property type="term" value="F:transcription cis-regulatory region binding"/>
    <property type="evidence" value="ECO:0007669"/>
    <property type="project" value="TreeGrafter"/>
</dbReference>
<dbReference type="InterPro" id="IPR009057">
    <property type="entry name" value="Homeodomain-like_sf"/>
</dbReference>
<evidence type="ECO:0000256" key="4">
    <source>
        <dbReference type="PROSITE-ProRule" id="PRU00335"/>
    </source>
</evidence>
<organism evidence="6 7">
    <name type="scientific">Mycolicibacterium thermoresistibile</name>
    <name type="common">Mycobacterium thermoresistibile</name>
    <dbReference type="NCBI Taxonomy" id="1797"/>
    <lineage>
        <taxon>Bacteria</taxon>
        <taxon>Bacillati</taxon>
        <taxon>Actinomycetota</taxon>
        <taxon>Actinomycetes</taxon>
        <taxon>Mycobacteriales</taxon>
        <taxon>Mycobacteriaceae</taxon>
        <taxon>Mycolicibacterium</taxon>
    </lineage>
</organism>
<feature type="DNA-binding region" description="H-T-H motif" evidence="4">
    <location>
        <begin position="33"/>
        <end position="52"/>
    </location>
</feature>
<dbReference type="PROSITE" id="PS50977">
    <property type="entry name" value="HTH_TETR_2"/>
    <property type="match status" value="1"/>
</dbReference>
<dbReference type="Proteomes" id="UP000069654">
    <property type="component" value="Unassembled WGS sequence"/>
</dbReference>
<keyword evidence="2 4" id="KW-0238">DNA-binding</keyword>
<proteinExistence type="predicted"/>
<dbReference type="GO" id="GO:0003700">
    <property type="term" value="F:DNA-binding transcription factor activity"/>
    <property type="evidence" value="ECO:0007669"/>
    <property type="project" value="TreeGrafter"/>
</dbReference>
<feature type="domain" description="HTH tetR-type" evidence="5">
    <location>
        <begin position="10"/>
        <end position="70"/>
    </location>
</feature>
<comment type="caution">
    <text evidence="6">The sequence shown here is derived from an EMBL/GenBank/DDBJ whole genome shotgun (WGS) entry which is preliminary data.</text>
</comment>
<dbReference type="OrthoDB" id="4899232at2"/>
<gene>
    <name evidence="6" type="ORF">RMCT_1023</name>
</gene>
<dbReference type="AlphaFoldDB" id="A0A100XCJ2"/>